<accession>A0ABY5AUI8</accession>
<feature type="transmembrane region" description="Helical" evidence="1">
    <location>
        <begin position="130"/>
        <end position="146"/>
    </location>
</feature>
<keyword evidence="1" id="KW-0472">Membrane</keyword>
<protein>
    <recommendedName>
        <fullName evidence="4">Glycosyltransferase RgtA/B/C/D-like domain-containing protein</fullName>
    </recommendedName>
</protein>
<feature type="transmembrane region" description="Helical" evidence="1">
    <location>
        <begin position="334"/>
        <end position="355"/>
    </location>
</feature>
<keyword evidence="3" id="KW-1185">Reference proteome</keyword>
<feature type="transmembrane region" description="Helical" evidence="1">
    <location>
        <begin position="310"/>
        <end position="328"/>
    </location>
</feature>
<evidence type="ECO:0008006" key="4">
    <source>
        <dbReference type="Google" id="ProtNLM"/>
    </source>
</evidence>
<sequence>MVSKHVRLGIGVSRWLREVWWLVPILLSGLYVVSERTFYWTDFVVYQHRVTELVLAFQGSFELGVERILNSLNGDYNLLYGIPLLPIALVFGTSRLVYILSLIVLYGLPFLALTAYVLRYLEPTVQRKTSFYRGLMLGGLMPMTWIPSLRGFPDTVGMLCVVAASGLYLGREGWWRFPGIGGLLGLAVLFRRHFAYGGLAVGGAIALVELWLLLRSHPWTSTAKLKRQLWHYSCTMAAMALSGLAVLLLVAPGFTYRALTANHRAVYASFSVPIPESIDYFASAYGYLIWGFVIWGIWRCWRYQPLERRAGAFLLLWGGLAIAFQVFLLRYDSVHYTLHLTPVVIVGMSLLWRSLSRHSRPWLLGLLCLNLILALTPLGTQTFPGRHLFASAHPPLVRGDTQELLRLVETLHELTPNDEPVHLIAASSSLNRGLIRNAHWQKYAPESIPLSCHIPCGLDIIGLPTADSNSIYPLEPLLAAEYIVLAEPLQYHLPRPQQQVIAVPYEIFEESWAITEDFERLPDTFRLENDVRVFLYRRRRPTDWQTAVNTLIEMQSRFRDRPGLQSDWLNLSPRIPLQGQYQGSNPANFTLESLSEPLHLLYIGEFPNPQSVRLGVSPHPNPLSLAAHLLNAQGESIATAEVISESITLTSEEPAAYLLLTLTPATPMSVQLRQLTVR</sequence>
<feature type="transmembrane region" description="Helical" evidence="1">
    <location>
        <begin position="20"/>
        <end position="39"/>
    </location>
</feature>
<dbReference type="RefSeq" id="WP_252665082.1">
    <property type="nucleotide sequence ID" value="NZ_CP098611.1"/>
</dbReference>
<feature type="transmembrane region" description="Helical" evidence="1">
    <location>
        <begin position="196"/>
        <end position="214"/>
    </location>
</feature>
<gene>
    <name evidence="2" type="ORF">NEA10_09400</name>
</gene>
<keyword evidence="1" id="KW-0812">Transmembrane</keyword>
<evidence type="ECO:0000313" key="2">
    <source>
        <dbReference type="EMBL" id="USR92907.1"/>
    </source>
</evidence>
<feature type="transmembrane region" description="Helical" evidence="1">
    <location>
        <begin position="235"/>
        <end position="258"/>
    </location>
</feature>
<organism evidence="2 3">
    <name type="scientific">Phormidium yuhuli AB48</name>
    <dbReference type="NCBI Taxonomy" id="2940671"/>
    <lineage>
        <taxon>Bacteria</taxon>
        <taxon>Bacillati</taxon>
        <taxon>Cyanobacteriota</taxon>
        <taxon>Cyanophyceae</taxon>
        <taxon>Oscillatoriophycideae</taxon>
        <taxon>Oscillatoriales</taxon>
        <taxon>Oscillatoriaceae</taxon>
        <taxon>Phormidium</taxon>
        <taxon>Phormidium yuhuli</taxon>
    </lineage>
</organism>
<evidence type="ECO:0000313" key="3">
    <source>
        <dbReference type="Proteomes" id="UP001056708"/>
    </source>
</evidence>
<proteinExistence type="predicted"/>
<feature type="transmembrane region" description="Helical" evidence="1">
    <location>
        <begin position="98"/>
        <end position="118"/>
    </location>
</feature>
<dbReference type="Proteomes" id="UP001056708">
    <property type="component" value="Chromosome"/>
</dbReference>
<keyword evidence="1" id="KW-1133">Transmembrane helix</keyword>
<dbReference type="EMBL" id="CP098611">
    <property type="protein sequence ID" value="USR92907.1"/>
    <property type="molecule type" value="Genomic_DNA"/>
</dbReference>
<feature type="transmembrane region" description="Helical" evidence="1">
    <location>
        <begin position="278"/>
        <end position="298"/>
    </location>
</feature>
<evidence type="ECO:0000256" key="1">
    <source>
        <dbReference type="SAM" id="Phobius"/>
    </source>
</evidence>
<feature type="transmembrane region" description="Helical" evidence="1">
    <location>
        <begin position="362"/>
        <end position="379"/>
    </location>
</feature>
<reference evidence="2" key="1">
    <citation type="submission" date="2022-06" db="EMBL/GenBank/DDBJ databases">
        <title>Genome sequence of Phormidium yuhuli AB48 isolated from an industrial photobioreactor environment.</title>
        <authorList>
            <person name="Qiu Y."/>
            <person name="Noonan A.J.C."/>
            <person name="Dofher K."/>
            <person name="Koch M."/>
            <person name="Kieft B."/>
            <person name="Lin X."/>
            <person name="Ziels R.M."/>
            <person name="Hallam S.J."/>
        </authorList>
    </citation>
    <scope>NUCLEOTIDE SEQUENCE</scope>
    <source>
        <strain evidence="2">AB48</strain>
    </source>
</reference>
<name>A0ABY5AUI8_9CYAN</name>